<name>A0A7T5RK67_9BACT</name>
<evidence type="ECO:0000313" key="2">
    <source>
        <dbReference type="EMBL" id="QQG45617.1"/>
    </source>
</evidence>
<feature type="transmembrane region" description="Helical" evidence="1">
    <location>
        <begin position="15"/>
        <end position="36"/>
    </location>
</feature>
<dbReference type="Pfam" id="PF18895">
    <property type="entry name" value="T4SS_pilin"/>
    <property type="match status" value="1"/>
</dbReference>
<accession>A0A7T5RK67</accession>
<keyword evidence="1" id="KW-0472">Membrane</keyword>
<dbReference type="Proteomes" id="UP000595618">
    <property type="component" value="Chromosome"/>
</dbReference>
<proteinExistence type="predicted"/>
<protein>
    <submittedName>
        <fullName evidence="2">Uncharacterized protein</fullName>
    </submittedName>
</protein>
<sequence>MTTIADLIKKIEIGLLNPLISLLFVVATVVFFWGIIQYVIGGHGDPKKLDQGKQAMFWGIIGMFIMLSAWAIVNILANFFKL</sequence>
<dbReference type="AlphaFoldDB" id="A0A7T5RK67"/>
<reference evidence="2 3" key="1">
    <citation type="submission" date="2020-07" db="EMBL/GenBank/DDBJ databases">
        <title>Huge and variable diversity of episymbiotic CPR bacteria and DPANN archaea in groundwater ecosystems.</title>
        <authorList>
            <person name="He C.Y."/>
            <person name="Keren R."/>
            <person name="Whittaker M."/>
            <person name="Farag I.F."/>
            <person name="Doudna J."/>
            <person name="Cate J.H.D."/>
            <person name="Banfield J.F."/>
        </authorList>
    </citation>
    <scope>NUCLEOTIDE SEQUENCE [LARGE SCALE GENOMIC DNA]</scope>
    <source>
        <strain evidence="2">NC_groundwater_541_Ag_S-0.1um_46_50</strain>
    </source>
</reference>
<keyword evidence="1" id="KW-0812">Transmembrane</keyword>
<dbReference type="EMBL" id="CP066690">
    <property type="protein sequence ID" value="QQG45617.1"/>
    <property type="molecule type" value="Genomic_DNA"/>
</dbReference>
<dbReference type="InterPro" id="IPR043993">
    <property type="entry name" value="T4SS_pilin"/>
</dbReference>
<keyword evidence="1" id="KW-1133">Transmembrane helix</keyword>
<organism evidence="2 3">
    <name type="scientific">Candidatus Sungiibacteriota bacterium</name>
    <dbReference type="NCBI Taxonomy" id="2750080"/>
    <lineage>
        <taxon>Bacteria</taxon>
        <taxon>Candidatus Sungiibacteriota</taxon>
    </lineage>
</organism>
<gene>
    <name evidence="2" type="ORF">HYW89_01700</name>
</gene>
<evidence type="ECO:0000313" key="3">
    <source>
        <dbReference type="Proteomes" id="UP000595618"/>
    </source>
</evidence>
<feature type="transmembrane region" description="Helical" evidence="1">
    <location>
        <begin position="56"/>
        <end position="80"/>
    </location>
</feature>
<evidence type="ECO:0000256" key="1">
    <source>
        <dbReference type="SAM" id="Phobius"/>
    </source>
</evidence>